<feature type="domain" description="DUF5643" evidence="3">
    <location>
        <begin position="223"/>
        <end position="327"/>
    </location>
</feature>
<comment type="caution">
    <text evidence="4">The sequence shown here is derived from an EMBL/GenBank/DDBJ whole genome shotgun (WGS) entry which is preliminary data.</text>
</comment>
<accession>A0A0C1QTN9</accession>
<evidence type="ECO:0000313" key="5">
    <source>
        <dbReference type="Proteomes" id="UP000031366"/>
    </source>
</evidence>
<keyword evidence="5" id="KW-1185">Reference proteome</keyword>
<keyword evidence="1" id="KW-1133">Transmembrane helix</keyword>
<dbReference type="Gene3D" id="2.60.40.1630">
    <property type="entry name" value="bacillus anthracis domain"/>
    <property type="match status" value="1"/>
</dbReference>
<evidence type="ECO:0000313" key="4">
    <source>
        <dbReference type="EMBL" id="KIE44347.1"/>
    </source>
</evidence>
<feature type="transmembrane region" description="Helical" evidence="1">
    <location>
        <begin position="48"/>
        <end position="70"/>
    </location>
</feature>
<dbReference type="OrthoDB" id="1748051at2"/>
<dbReference type="Gene3D" id="2.60.40.1640">
    <property type="entry name" value="Conserved domain protein"/>
    <property type="match status" value="1"/>
</dbReference>
<dbReference type="RefSeq" id="WP_039635825.1">
    <property type="nucleotide sequence ID" value="NZ_AYSO01000020.1"/>
</dbReference>
<sequence>MKDKFEMMNDMVVDLSEYEVCELNDIEKKQIKKRLKSKIKNKNSKKKIAVIVIALGLSYIGIVSNISVLADIPIIGSVIEEHVNSKGKSLEDYKTIAGETEVDNGITVKLNEVVLDAGQLIISSTFKSNKVNIDDLYASPTVYINGSEVSKNGGGSNKKIDDNTYTMFSAINLKNIEMKDNLDIEIIYEEILVETISGKYKHLPGKWSFEINSSPEKLISDMKTIEINKEFKLDNGQEIKVEDLIITPISTKLDYKMIKENKNDVTFKYDVHFKVEDESGNELKPVSGTTAAENSHLRFETLDDNIKKLKITPYVISGQEGKKKTDYYKVLYDEAFYVEIK</sequence>
<feature type="domain" description="DUF4179" evidence="2">
    <location>
        <begin position="40"/>
        <end position="128"/>
    </location>
</feature>
<proteinExistence type="predicted"/>
<organism evidence="4 5">
    <name type="scientific">Clostridium argentinense CDC 2741</name>
    <dbReference type="NCBI Taxonomy" id="1418104"/>
    <lineage>
        <taxon>Bacteria</taxon>
        <taxon>Bacillati</taxon>
        <taxon>Bacillota</taxon>
        <taxon>Clostridia</taxon>
        <taxon>Eubacteriales</taxon>
        <taxon>Clostridiaceae</taxon>
        <taxon>Clostridium</taxon>
    </lineage>
</organism>
<dbReference type="Proteomes" id="UP000031366">
    <property type="component" value="Unassembled WGS sequence"/>
</dbReference>
<dbReference type="STRING" id="29341.RSJ17_18205"/>
<reference evidence="4 5" key="1">
    <citation type="journal article" date="2015" name="Infect. Genet. Evol.">
        <title>Genomic sequences of six botulinum neurotoxin-producing strains representing three clostridial species illustrate the mobility and diversity of botulinum neurotoxin genes.</title>
        <authorList>
            <person name="Smith T.J."/>
            <person name="Hill K.K."/>
            <person name="Xie G."/>
            <person name="Foley B.T."/>
            <person name="Williamson C.H."/>
            <person name="Foster J.T."/>
            <person name="Johnson S.L."/>
            <person name="Chertkov O."/>
            <person name="Teshima H."/>
            <person name="Gibbons H.S."/>
            <person name="Johnsky L.A."/>
            <person name="Karavis M.A."/>
            <person name="Smith L.A."/>
        </authorList>
    </citation>
    <scope>NUCLEOTIDE SEQUENCE [LARGE SCALE GENOMIC DNA]</scope>
    <source>
        <strain evidence="4 5">CDC 2741</strain>
    </source>
</reference>
<dbReference type="AlphaFoldDB" id="A0A0C1QTN9"/>
<gene>
    <name evidence="4" type="ORF">U732_144</name>
</gene>
<dbReference type="InterPro" id="IPR025436">
    <property type="entry name" value="DUF4179"/>
</dbReference>
<keyword evidence="1" id="KW-0812">Transmembrane</keyword>
<dbReference type="EMBL" id="AYSO01000020">
    <property type="protein sequence ID" value="KIE44347.1"/>
    <property type="molecule type" value="Genomic_DNA"/>
</dbReference>
<protein>
    <recommendedName>
        <fullName evidence="6">DUF4179 domain-containing protein</fullName>
    </recommendedName>
</protein>
<evidence type="ECO:0008006" key="6">
    <source>
        <dbReference type="Google" id="ProtNLM"/>
    </source>
</evidence>
<dbReference type="Pfam" id="PF13786">
    <property type="entry name" value="DUF4179"/>
    <property type="match status" value="1"/>
</dbReference>
<evidence type="ECO:0000259" key="3">
    <source>
        <dbReference type="Pfam" id="PF18705"/>
    </source>
</evidence>
<name>A0A0C1QTN9_9CLOT</name>
<evidence type="ECO:0000256" key="1">
    <source>
        <dbReference type="SAM" id="Phobius"/>
    </source>
</evidence>
<dbReference type="InterPro" id="IPR040680">
    <property type="entry name" value="DUF5643"/>
</dbReference>
<dbReference type="Pfam" id="PF18705">
    <property type="entry name" value="DUF5643"/>
    <property type="match status" value="1"/>
</dbReference>
<evidence type="ECO:0000259" key="2">
    <source>
        <dbReference type="Pfam" id="PF13786"/>
    </source>
</evidence>
<keyword evidence="1" id="KW-0472">Membrane</keyword>